<dbReference type="EMBL" id="GL636501">
    <property type="protein sequence ID" value="EFW15235.1"/>
    <property type="molecule type" value="Genomic_DNA"/>
</dbReference>
<evidence type="ECO:0000313" key="2">
    <source>
        <dbReference type="Proteomes" id="UP000002497"/>
    </source>
</evidence>
<dbReference type="Proteomes" id="UP000002497">
    <property type="component" value="Unassembled WGS sequence"/>
</dbReference>
<keyword evidence="2" id="KW-1185">Reference proteome</keyword>
<sequence>MTGTETSPGVSPTNSATALVTVTSASAFPTRTAMALDITQTTPCDTSPGIASSTALQFESPPPFTSVTTGKWSSVNSHSSAAPSSSVYMTSLSSMTGSPVSTAQPTQFTTSTVYSTEIVTVTACPSTVYDCPASQRTTYVTTKTIATSTTVCPRIEKFQQTDLAIEITAASRAVPQSTLYIVAPPATTPGCVGPTAFTQTMSGATVSASMAASSLGSSSATLKARQGHFRLQAVQKVTILQLRVPSHRKVQSLVSRNPMIFKPATSAKYPQVV</sequence>
<dbReference type="VEuPathDB" id="FungiDB:CPSG_07674"/>
<proteinExistence type="predicted"/>
<dbReference type="AlphaFoldDB" id="E9DDN1"/>
<organism evidence="2">
    <name type="scientific">Coccidioides posadasii (strain RMSCC 757 / Silveira)</name>
    <name type="common">Valley fever fungus</name>
    <dbReference type="NCBI Taxonomy" id="443226"/>
    <lineage>
        <taxon>Eukaryota</taxon>
        <taxon>Fungi</taxon>
        <taxon>Dikarya</taxon>
        <taxon>Ascomycota</taxon>
        <taxon>Pezizomycotina</taxon>
        <taxon>Eurotiomycetes</taxon>
        <taxon>Eurotiomycetidae</taxon>
        <taxon>Onygenales</taxon>
        <taxon>Onygenaceae</taxon>
        <taxon>Coccidioides</taxon>
    </lineage>
</organism>
<evidence type="ECO:0000313" key="1">
    <source>
        <dbReference type="EMBL" id="EFW15235.1"/>
    </source>
</evidence>
<accession>E9DDN1</accession>
<dbReference type="eggNOG" id="ENOG502RS2I">
    <property type="taxonomic scope" value="Eukaryota"/>
</dbReference>
<gene>
    <name evidence="1" type="ORF">CPSG_07674</name>
</gene>
<name>E9DDN1_COCPS</name>
<reference evidence="2" key="1">
    <citation type="journal article" date="2010" name="Genome Res.">
        <title>Population genomic sequencing of Coccidioides fungi reveals recent hybridization and transposon control.</title>
        <authorList>
            <person name="Neafsey D.E."/>
            <person name="Barker B.M."/>
            <person name="Sharpton T.J."/>
            <person name="Stajich J.E."/>
            <person name="Park D.J."/>
            <person name="Whiston E."/>
            <person name="Hung C.-Y."/>
            <person name="McMahan C."/>
            <person name="White J."/>
            <person name="Sykes S."/>
            <person name="Heiman D."/>
            <person name="Young S."/>
            <person name="Zeng Q."/>
            <person name="Abouelleil A."/>
            <person name="Aftuck L."/>
            <person name="Bessette D."/>
            <person name="Brown A."/>
            <person name="FitzGerald M."/>
            <person name="Lui A."/>
            <person name="Macdonald J.P."/>
            <person name="Priest M."/>
            <person name="Orbach M.J."/>
            <person name="Galgiani J.N."/>
            <person name="Kirkland T.N."/>
            <person name="Cole G.T."/>
            <person name="Birren B.W."/>
            <person name="Henn M.R."/>
            <person name="Taylor J.W."/>
            <person name="Rounsley S.D."/>
        </authorList>
    </citation>
    <scope>NUCLEOTIDE SEQUENCE [LARGE SCALE GENOMIC DNA]</scope>
    <source>
        <strain evidence="2">RMSCC 757 / Silveira</strain>
    </source>
</reference>
<dbReference type="VEuPathDB" id="FungiDB:D8B26_004019"/>
<dbReference type="OrthoDB" id="3565477at2759"/>
<protein>
    <submittedName>
        <fullName evidence="1">Uncharacterized protein</fullName>
    </submittedName>
</protein>
<reference evidence="2" key="2">
    <citation type="submission" date="2010-03" db="EMBL/GenBank/DDBJ databases">
        <title>The genome sequence of Coccidioides posadasii strain Silveira.</title>
        <authorList>
            <consortium name="The Broad Institute Genome Sequencing Center for Infectious Disease"/>
            <person name="Neafsey D."/>
            <person name="Orbach M."/>
            <person name="Henn M.R."/>
            <person name="Cole G.T."/>
            <person name="Galgiani J."/>
            <person name="Gardner M.J."/>
            <person name="Kirkland T.N."/>
            <person name="Taylor J.W."/>
            <person name="Young S.K."/>
            <person name="Zeng Q."/>
            <person name="Koehrsen M."/>
            <person name="Alvarado L."/>
            <person name="Berlin A."/>
            <person name="Borenstein D."/>
            <person name="Chapman S.B."/>
            <person name="Chen Z."/>
            <person name="Engels R."/>
            <person name="Freedman E."/>
            <person name="Gellesch M."/>
            <person name="Goldberg J."/>
            <person name="Griggs A."/>
            <person name="Gujja S."/>
            <person name="Heilman E."/>
            <person name="Heiman D."/>
            <person name="Howarth C."/>
            <person name="Jen D."/>
            <person name="Larson L."/>
            <person name="Mehta T."/>
            <person name="Neiman D."/>
            <person name="Park D."/>
            <person name="Pearson M."/>
            <person name="Richards J."/>
            <person name="Roberts A."/>
            <person name="Saif S."/>
            <person name="Shea T."/>
            <person name="Shenoy N."/>
            <person name="Sisk P."/>
            <person name="Stolte C."/>
            <person name="Sykes S."/>
            <person name="Walk T."/>
            <person name="White J."/>
            <person name="Yandava C."/>
            <person name="Haas B."/>
            <person name="Nusbaum C."/>
            <person name="Birren B."/>
        </authorList>
    </citation>
    <scope>NUCLEOTIDE SEQUENCE [LARGE SCALE GENOMIC DNA]</scope>
    <source>
        <strain evidence="2">RMSCC 757 / Silveira</strain>
    </source>
</reference>
<dbReference type="STRING" id="443226.E9DDN1"/>
<dbReference type="OMA" id="DCPASQR"/>
<dbReference type="HOGENOM" id="CLU_1019445_0_0_1"/>